<evidence type="ECO:0000259" key="1">
    <source>
        <dbReference type="Pfam" id="PF25565"/>
    </source>
</evidence>
<dbReference type="PANTHER" id="PTHR46201">
    <property type="entry name" value="PHD FINGER PROTEIN MALE MEIOCYTE DEATH 1-RELATED"/>
    <property type="match status" value="1"/>
</dbReference>
<dbReference type="InterPro" id="IPR059080">
    <property type="entry name" value="WHD_PTC1"/>
</dbReference>
<dbReference type="Pfam" id="PF25565">
    <property type="entry name" value="Ubiquitin_At1g33420"/>
    <property type="match status" value="1"/>
</dbReference>
<protein>
    <submittedName>
        <fullName evidence="3">PHD finger protein</fullName>
    </submittedName>
</protein>
<reference evidence="3" key="1">
    <citation type="submission" date="2020-06" db="EMBL/GenBank/DDBJ databases">
        <authorList>
            <person name="Li T."/>
            <person name="Hu X."/>
            <person name="Zhang T."/>
            <person name="Song X."/>
            <person name="Zhang H."/>
            <person name="Dai N."/>
            <person name="Sheng W."/>
            <person name="Hou X."/>
            <person name="Wei L."/>
        </authorList>
    </citation>
    <scope>NUCLEOTIDE SEQUENCE</scope>
    <source>
        <strain evidence="3">G02</strain>
        <tissue evidence="3">Leaf</tissue>
    </source>
</reference>
<dbReference type="Pfam" id="PF25874">
    <property type="entry name" value="WHD_plant_repro"/>
    <property type="match status" value="1"/>
</dbReference>
<evidence type="ECO:0000313" key="3">
    <source>
        <dbReference type="EMBL" id="KAL0409040.1"/>
    </source>
</evidence>
<dbReference type="InterPro" id="IPR057765">
    <property type="entry name" value="MS1-like_ubiquitin"/>
</dbReference>
<dbReference type="AlphaFoldDB" id="A0AAW2TVU8"/>
<dbReference type="PANTHER" id="PTHR46201:SF8">
    <property type="entry name" value="CHROMATIN REGULATOR PHD FAMILY"/>
    <property type="match status" value="1"/>
</dbReference>
<dbReference type="EMBL" id="JACGWJ010000007">
    <property type="protein sequence ID" value="KAL0409040.1"/>
    <property type="molecule type" value="Genomic_DNA"/>
</dbReference>
<comment type="caution">
    <text evidence="3">The sequence shown here is derived from an EMBL/GenBank/DDBJ whole genome shotgun (WGS) entry which is preliminary data.</text>
</comment>
<evidence type="ECO:0000259" key="2">
    <source>
        <dbReference type="Pfam" id="PF25874"/>
    </source>
</evidence>
<feature type="domain" description="PTC1-like winged helix-turn-helix" evidence="2">
    <location>
        <begin position="320"/>
        <end position="374"/>
    </location>
</feature>
<name>A0AAW2TVU8_SESRA</name>
<sequence>MGSIVIHTQSKKRKNRVNSEKLFEFENFAVPDSMNKTLSGAFRDNIRFFFRTLPKLKNTQLTKCPCGVLRSSLRTKAFSLYTMEETVRNSLDPLCHHCDLSGWGHHFICKRKYHLIIPAKENWNEPLDEDFAEIQSHNLYGLIHCNGYGHLIRINGLKNKSRFFAADDSMEFWDRLCTVLRTRKISALHVSRREAVQLSLVHGVAHGEPWFEKWGYKFCGGVPGITEQFNSAILFLSSLRLDTIISDFKNKSHTRRIREMIEMYRKLSDKPLVTISDLLNFMLAFESRNPAGISNACSFDSGTGETPMGLETFVDIMTKDCRWQELRDEARKSIGDTGLIDFVLKSIKCFAVDNQIVRRAINPFSRLAEFTIHETRQGTCIRHGFDLSQDVRFLCNNVLAGYSETRVVLCYNSFVKEWPLKGETMNQMKLTCKVLPTFDELETQFTRPSSPGEIVVVEPWITVGDLKMVAQWALRDTYCIMDEFVVSQIGGLRKIDDEKVLRSTLDDGAQVWVKGHGLDWTTSLKYEDGAWPETQGMSFAAFSSIIEQI</sequence>
<reference evidence="3" key="2">
    <citation type="journal article" date="2024" name="Plant">
        <title>Genomic evolution and insights into agronomic trait innovations of Sesamum species.</title>
        <authorList>
            <person name="Miao H."/>
            <person name="Wang L."/>
            <person name="Qu L."/>
            <person name="Liu H."/>
            <person name="Sun Y."/>
            <person name="Le M."/>
            <person name="Wang Q."/>
            <person name="Wei S."/>
            <person name="Zheng Y."/>
            <person name="Lin W."/>
            <person name="Duan Y."/>
            <person name="Cao H."/>
            <person name="Xiong S."/>
            <person name="Wang X."/>
            <person name="Wei L."/>
            <person name="Li C."/>
            <person name="Ma Q."/>
            <person name="Ju M."/>
            <person name="Zhao R."/>
            <person name="Li G."/>
            <person name="Mu C."/>
            <person name="Tian Q."/>
            <person name="Mei H."/>
            <person name="Zhang T."/>
            <person name="Gao T."/>
            <person name="Zhang H."/>
        </authorList>
    </citation>
    <scope>NUCLEOTIDE SEQUENCE</scope>
    <source>
        <strain evidence="3">G02</strain>
    </source>
</reference>
<organism evidence="3">
    <name type="scientific">Sesamum radiatum</name>
    <name type="common">Black benniseed</name>
    <dbReference type="NCBI Taxonomy" id="300843"/>
    <lineage>
        <taxon>Eukaryota</taxon>
        <taxon>Viridiplantae</taxon>
        <taxon>Streptophyta</taxon>
        <taxon>Embryophyta</taxon>
        <taxon>Tracheophyta</taxon>
        <taxon>Spermatophyta</taxon>
        <taxon>Magnoliopsida</taxon>
        <taxon>eudicotyledons</taxon>
        <taxon>Gunneridae</taxon>
        <taxon>Pentapetalae</taxon>
        <taxon>asterids</taxon>
        <taxon>lamiids</taxon>
        <taxon>Lamiales</taxon>
        <taxon>Pedaliaceae</taxon>
        <taxon>Sesamum</taxon>
    </lineage>
</organism>
<proteinExistence type="predicted"/>
<accession>A0AAW2TVU8</accession>
<feature type="domain" description="PHD finger protein MALE STERILITY 1-like ubiquitin-like" evidence="1">
    <location>
        <begin position="426"/>
        <end position="516"/>
    </location>
</feature>
<gene>
    <name evidence="3" type="ORF">Sradi_1838400</name>
</gene>